<reference evidence="4 5" key="1">
    <citation type="journal article" date="2017" name="Nat. Commun.">
        <title>Genome assembly with in vitro proximity ligation data and whole-genome triplication in lettuce.</title>
        <authorList>
            <person name="Reyes-Chin-Wo S."/>
            <person name="Wang Z."/>
            <person name="Yang X."/>
            <person name="Kozik A."/>
            <person name="Arikit S."/>
            <person name="Song C."/>
            <person name="Xia L."/>
            <person name="Froenicke L."/>
            <person name="Lavelle D.O."/>
            <person name="Truco M.J."/>
            <person name="Xia R."/>
            <person name="Zhu S."/>
            <person name="Xu C."/>
            <person name="Xu H."/>
            <person name="Xu X."/>
            <person name="Cox K."/>
            <person name="Korf I."/>
            <person name="Meyers B.C."/>
            <person name="Michelmore R.W."/>
        </authorList>
    </citation>
    <scope>NUCLEOTIDE SEQUENCE [LARGE SCALE GENOMIC DNA]</scope>
    <source>
        <strain evidence="5">cv. Salinas</strain>
        <tissue evidence="4">Seedlings</tissue>
    </source>
</reference>
<keyword evidence="3" id="KW-0687">Ribonucleoprotein</keyword>
<organism evidence="4 5">
    <name type="scientific">Lactuca sativa</name>
    <name type="common">Garden lettuce</name>
    <dbReference type="NCBI Taxonomy" id="4236"/>
    <lineage>
        <taxon>Eukaryota</taxon>
        <taxon>Viridiplantae</taxon>
        <taxon>Streptophyta</taxon>
        <taxon>Embryophyta</taxon>
        <taxon>Tracheophyta</taxon>
        <taxon>Spermatophyta</taxon>
        <taxon>Magnoliopsida</taxon>
        <taxon>eudicotyledons</taxon>
        <taxon>Gunneridae</taxon>
        <taxon>Pentapetalae</taxon>
        <taxon>asterids</taxon>
        <taxon>campanulids</taxon>
        <taxon>Asterales</taxon>
        <taxon>Asteraceae</taxon>
        <taxon>Cichorioideae</taxon>
        <taxon>Cichorieae</taxon>
        <taxon>Lactucinae</taxon>
        <taxon>Lactuca</taxon>
    </lineage>
</organism>
<keyword evidence="2" id="KW-0689">Ribosomal protein</keyword>
<dbReference type="InterPro" id="IPR038579">
    <property type="entry name" value="Ribosomal_eS21_sf"/>
</dbReference>
<dbReference type="Pfam" id="PF01249">
    <property type="entry name" value="Ribosomal_S21e"/>
    <property type="match status" value="1"/>
</dbReference>
<dbReference type="Proteomes" id="UP000235145">
    <property type="component" value="Unassembled WGS sequence"/>
</dbReference>
<dbReference type="Gene3D" id="3.30.1230.20">
    <property type="match status" value="1"/>
</dbReference>
<accession>A0A9R1WML1</accession>
<dbReference type="EMBL" id="NBSK02000001">
    <property type="protein sequence ID" value="KAJ0225477.1"/>
    <property type="molecule type" value="Genomic_DNA"/>
</dbReference>
<evidence type="ECO:0000313" key="4">
    <source>
        <dbReference type="EMBL" id="KAJ0225477.1"/>
    </source>
</evidence>
<gene>
    <name evidence="4" type="ORF">LSAT_V11C100043380</name>
</gene>
<evidence type="ECO:0000313" key="5">
    <source>
        <dbReference type="Proteomes" id="UP000235145"/>
    </source>
</evidence>
<dbReference type="GO" id="GO:0006412">
    <property type="term" value="P:translation"/>
    <property type="evidence" value="ECO:0007669"/>
    <property type="project" value="InterPro"/>
</dbReference>
<dbReference type="GO" id="GO:1990904">
    <property type="term" value="C:ribonucleoprotein complex"/>
    <property type="evidence" value="ECO:0007669"/>
    <property type="project" value="UniProtKB-KW"/>
</dbReference>
<comment type="caution">
    <text evidence="4">The sequence shown here is derived from an EMBL/GenBank/DDBJ whole genome shotgun (WGS) entry which is preliminary data.</text>
</comment>
<evidence type="ECO:0000256" key="2">
    <source>
        <dbReference type="ARBA" id="ARBA00022980"/>
    </source>
</evidence>
<evidence type="ECO:0000256" key="3">
    <source>
        <dbReference type="ARBA" id="ARBA00023274"/>
    </source>
</evidence>
<sequence length="165" mass="19179">MNNEEGQHMDLYIPRKWYAISATTYRLITSKDLGSFQINVGHIDESVRYTCQFCSLWFCPIPGLCRHGPISSCYHAIICHAKFQMFCGLEELMCHTIDLNMEQKDYEDKGLPPGWDYTYNCFSNFVRSWNLAYISSKIGQLSLNSPYRSASRMRPTNDYGKISKR</sequence>
<dbReference type="GO" id="GO:0003735">
    <property type="term" value="F:structural constituent of ribosome"/>
    <property type="evidence" value="ECO:0007669"/>
    <property type="project" value="InterPro"/>
</dbReference>
<dbReference type="InterPro" id="IPR001931">
    <property type="entry name" value="Ribosomal_eS21"/>
</dbReference>
<comment type="similarity">
    <text evidence="1">Belongs to the eukaryotic ribosomal protein eS21 family.</text>
</comment>
<dbReference type="GO" id="GO:0005840">
    <property type="term" value="C:ribosome"/>
    <property type="evidence" value="ECO:0007669"/>
    <property type="project" value="UniProtKB-KW"/>
</dbReference>
<dbReference type="AlphaFoldDB" id="A0A9R1WML1"/>
<keyword evidence="5" id="KW-1185">Reference proteome</keyword>
<protein>
    <submittedName>
        <fullName evidence="4">Uncharacterized protein</fullName>
    </submittedName>
</protein>
<name>A0A9R1WML1_LACSA</name>
<dbReference type="PANTHER" id="PTHR10442">
    <property type="entry name" value="40S RIBOSOMAL PROTEIN S21"/>
    <property type="match status" value="1"/>
</dbReference>
<proteinExistence type="inferred from homology"/>
<evidence type="ECO:0000256" key="1">
    <source>
        <dbReference type="ARBA" id="ARBA00010228"/>
    </source>
</evidence>